<name>A0A0E0CBH8_9ORYZ</name>
<evidence type="ECO:0000313" key="3">
    <source>
        <dbReference type="Proteomes" id="UP000008021"/>
    </source>
</evidence>
<keyword evidence="3" id="KW-1185">Reference proteome</keyword>
<feature type="region of interest" description="Disordered" evidence="1">
    <location>
        <begin position="20"/>
        <end position="90"/>
    </location>
</feature>
<reference evidence="2" key="2">
    <citation type="submission" date="2018-05" db="EMBL/GenBank/DDBJ databases">
        <title>OmerRS3 (Oryza meridionalis Reference Sequence Version 3).</title>
        <authorList>
            <person name="Zhang J."/>
            <person name="Kudrna D."/>
            <person name="Lee S."/>
            <person name="Talag J."/>
            <person name="Welchert J."/>
            <person name="Wing R.A."/>
        </authorList>
    </citation>
    <scope>NUCLEOTIDE SEQUENCE [LARGE SCALE GENOMIC DNA]</scope>
    <source>
        <strain evidence="2">cv. OR44</strain>
    </source>
</reference>
<organism evidence="2">
    <name type="scientific">Oryza meridionalis</name>
    <dbReference type="NCBI Taxonomy" id="40149"/>
    <lineage>
        <taxon>Eukaryota</taxon>
        <taxon>Viridiplantae</taxon>
        <taxon>Streptophyta</taxon>
        <taxon>Embryophyta</taxon>
        <taxon>Tracheophyta</taxon>
        <taxon>Spermatophyta</taxon>
        <taxon>Magnoliopsida</taxon>
        <taxon>Liliopsida</taxon>
        <taxon>Poales</taxon>
        <taxon>Poaceae</taxon>
        <taxon>BOP clade</taxon>
        <taxon>Oryzoideae</taxon>
        <taxon>Oryzeae</taxon>
        <taxon>Oryzinae</taxon>
        <taxon>Oryza</taxon>
    </lineage>
</organism>
<protein>
    <submittedName>
        <fullName evidence="2">Uncharacterized protein</fullName>
    </submittedName>
</protein>
<dbReference type="HOGENOM" id="CLU_1252359_0_0_1"/>
<feature type="compositionally biased region" description="Low complexity" evidence="1">
    <location>
        <begin position="49"/>
        <end position="63"/>
    </location>
</feature>
<reference evidence="2" key="1">
    <citation type="submission" date="2015-04" db="UniProtKB">
        <authorList>
            <consortium name="EnsemblPlants"/>
        </authorList>
    </citation>
    <scope>IDENTIFICATION</scope>
</reference>
<feature type="region of interest" description="Disordered" evidence="1">
    <location>
        <begin position="176"/>
        <end position="204"/>
    </location>
</feature>
<sequence>MRRAGAVAEPRQGAVALSRYAGQVGNDESIQNPISFQPSSPRRLRRRAAPSSTAAGEGAADEAGWSRSRGLHSSVSQSLPERAPRSRSRRCGGPALAMVVLKLEVTNHTTHLFLQQEIHCTHRLSGWPAAAAGVAAGDSLGYRFELVLPDPAGMGVGVSVLPQRLNQTTYAISLLTTHSQTRPAERDERRTTGGATTPAPPTTFPVIHEAAADVQMRIGGIPSSEAASKAARAASMAPR</sequence>
<evidence type="ECO:0000313" key="2">
    <source>
        <dbReference type="EnsemblPlants" id="OMERI01G37240.1"/>
    </source>
</evidence>
<accession>A0A0E0CBH8</accession>
<feature type="compositionally biased region" description="Polar residues" evidence="1">
    <location>
        <begin position="26"/>
        <end position="37"/>
    </location>
</feature>
<evidence type="ECO:0000256" key="1">
    <source>
        <dbReference type="SAM" id="MobiDB-lite"/>
    </source>
</evidence>
<dbReference type="Gramene" id="OMERI01G37240.1">
    <property type="protein sequence ID" value="OMERI01G37240.1"/>
    <property type="gene ID" value="OMERI01G37240"/>
</dbReference>
<dbReference type="AlphaFoldDB" id="A0A0E0CBH8"/>
<dbReference type="Proteomes" id="UP000008021">
    <property type="component" value="Chromosome 1"/>
</dbReference>
<dbReference type="EnsemblPlants" id="OMERI01G37240.1">
    <property type="protein sequence ID" value="OMERI01G37240.1"/>
    <property type="gene ID" value="OMERI01G37240"/>
</dbReference>
<proteinExistence type="predicted"/>